<keyword evidence="13" id="KW-1185">Reference proteome</keyword>
<dbReference type="GO" id="GO:0004168">
    <property type="term" value="F:dolichol kinase activity"/>
    <property type="evidence" value="ECO:0007669"/>
    <property type="project" value="UniProtKB-EC"/>
</dbReference>
<evidence type="ECO:0000256" key="8">
    <source>
        <dbReference type="ARBA" id="ARBA00022989"/>
    </source>
</evidence>
<feature type="transmembrane region" description="Helical" evidence="11">
    <location>
        <begin position="400"/>
        <end position="417"/>
    </location>
</feature>
<feature type="compositionally biased region" description="Basic residues" evidence="10">
    <location>
        <begin position="62"/>
        <end position="75"/>
    </location>
</feature>
<feature type="transmembrane region" description="Helical" evidence="11">
    <location>
        <begin position="503"/>
        <end position="532"/>
    </location>
</feature>
<evidence type="ECO:0000313" key="13">
    <source>
        <dbReference type="Proteomes" id="UP001295794"/>
    </source>
</evidence>
<feature type="transmembrane region" description="Helical" evidence="11">
    <location>
        <begin position="553"/>
        <end position="576"/>
    </location>
</feature>
<feature type="compositionally biased region" description="Low complexity" evidence="10">
    <location>
        <begin position="45"/>
        <end position="58"/>
    </location>
</feature>
<evidence type="ECO:0000256" key="1">
    <source>
        <dbReference type="ARBA" id="ARBA00004477"/>
    </source>
</evidence>
<feature type="transmembrane region" description="Helical" evidence="11">
    <location>
        <begin position="680"/>
        <end position="695"/>
    </location>
</feature>
<evidence type="ECO:0000256" key="6">
    <source>
        <dbReference type="ARBA" id="ARBA00022777"/>
    </source>
</evidence>
<dbReference type="PANTHER" id="PTHR13205:SF15">
    <property type="entry name" value="DOLICHOL KINASE"/>
    <property type="match status" value="1"/>
</dbReference>
<comment type="similarity">
    <text evidence="2">Belongs to the polyprenol kinase family.</text>
</comment>
<evidence type="ECO:0000256" key="4">
    <source>
        <dbReference type="ARBA" id="ARBA00022679"/>
    </source>
</evidence>
<accession>A0AAD2Q328</accession>
<feature type="transmembrane region" description="Helical" evidence="11">
    <location>
        <begin position="337"/>
        <end position="356"/>
    </location>
</feature>
<feature type="transmembrane region" description="Helical" evidence="11">
    <location>
        <begin position="701"/>
        <end position="721"/>
    </location>
</feature>
<keyword evidence="4" id="KW-0808">Transferase</keyword>
<feature type="transmembrane region" description="Helical" evidence="11">
    <location>
        <begin position="437"/>
        <end position="452"/>
    </location>
</feature>
<feature type="transmembrane region" description="Helical" evidence="11">
    <location>
        <begin position="596"/>
        <end position="615"/>
    </location>
</feature>
<feature type="region of interest" description="Disordered" evidence="10">
    <location>
        <begin position="1"/>
        <end position="29"/>
    </location>
</feature>
<name>A0AAD2Q328_9AGAR</name>
<dbReference type="GO" id="GO:0005789">
    <property type="term" value="C:endoplasmic reticulum membrane"/>
    <property type="evidence" value="ECO:0007669"/>
    <property type="project" value="UniProtKB-SubCell"/>
</dbReference>
<keyword evidence="8 11" id="KW-1133">Transmembrane helix</keyword>
<feature type="transmembrane region" description="Helical" evidence="11">
    <location>
        <begin position="464"/>
        <end position="483"/>
    </location>
</feature>
<evidence type="ECO:0000256" key="10">
    <source>
        <dbReference type="SAM" id="MobiDB-lite"/>
    </source>
</evidence>
<feature type="transmembrane region" description="Helical" evidence="11">
    <location>
        <begin position="287"/>
        <end position="307"/>
    </location>
</feature>
<proteinExistence type="inferred from homology"/>
<organism evidence="12 13">
    <name type="scientific">Mycena citricolor</name>
    <dbReference type="NCBI Taxonomy" id="2018698"/>
    <lineage>
        <taxon>Eukaryota</taxon>
        <taxon>Fungi</taxon>
        <taxon>Dikarya</taxon>
        <taxon>Basidiomycota</taxon>
        <taxon>Agaricomycotina</taxon>
        <taxon>Agaricomycetes</taxon>
        <taxon>Agaricomycetidae</taxon>
        <taxon>Agaricales</taxon>
        <taxon>Marasmiineae</taxon>
        <taxon>Mycenaceae</taxon>
        <taxon>Mycena</taxon>
    </lineage>
</organism>
<sequence>MSLSSWAKPSVLPRNRIKASVKQPEYRASPSPALIALIRRLTTLAPRSRSSPSPSPSARPRDAHRRAQRSKRGSVSKRPVDLTHIDWSTSYAAGESSSASHSESDDDDSETEELRGRVRLPEKVARNNVIVRRVSFTRSRSPHPRQLQPALSPIVSLLHRRKLASDRQPILSRSVEFCLPIPFSRNSYSFSIDSRRAGESLILWGSLFYATVQIAHEPAAGSDNLWSAYELSVLLAATVVYIVYTYGSVGETATRPATGQGVKSADKFGFIWMSVPKNYRESNDDGILTALLLGPLIAASLLCASFGGDGLPARWAIEAPFRLAKLSPQDALLRGRYTLLSLSTLTSGILLVHVCASRWLEDRSRLGASATENGPGQYATMVGPSDGERRSVPRSEGVRSVYFILFTLCVTVGFLAVRAGMELFELGFWQHLDPVEITISAVFYQLTLYGALRMAHRGLTLGELGFVCFGGAALFSEFLRFTTARLWSKTTPGFLTFRLPTPILVLQMALVGGPFLAGALMAPFLVLSRHAAKTPVRRRRRLSPAEALQARRRLAAAFYIGVALVVVGPIGLWVWWCLGKRNPWMWVLRWIVSRNRRLALLAYWATLGGLSVAGWTRQLARSRRGAVLAMGMGVNMTGGTANSDSDGATQDGSARSALIAASGELFDRAPTLRLNARRKFFHALVVFMFVPGIAFDPAFTHLAFSTAFALFVFAEYIRYFAIYPLGAAVHRFMSEFIDTKDGGTAILSHFYLLTGCAGALWLEGSSPLLEYTGLLVLGVGDAVASIVGKRIGRHLWSPTTPKTLEGSMAFIISVVASALVLRLCGLAEPFSIYKYSAAVVLASILEALSDQNDNLTLPLYTWSILVLGKVS</sequence>
<feature type="region of interest" description="Disordered" evidence="10">
    <location>
        <begin position="43"/>
        <end position="79"/>
    </location>
</feature>
<evidence type="ECO:0000256" key="9">
    <source>
        <dbReference type="ARBA" id="ARBA00023136"/>
    </source>
</evidence>
<evidence type="ECO:0000256" key="7">
    <source>
        <dbReference type="ARBA" id="ARBA00022824"/>
    </source>
</evidence>
<dbReference type="EMBL" id="CAVNYO010000138">
    <property type="protein sequence ID" value="CAK5268812.1"/>
    <property type="molecule type" value="Genomic_DNA"/>
</dbReference>
<keyword evidence="9 11" id="KW-0472">Membrane</keyword>
<evidence type="ECO:0000256" key="2">
    <source>
        <dbReference type="ARBA" id="ARBA00010794"/>
    </source>
</evidence>
<keyword evidence="5 11" id="KW-0812">Transmembrane</keyword>
<dbReference type="GO" id="GO:0043048">
    <property type="term" value="P:dolichyl monophosphate biosynthetic process"/>
    <property type="evidence" value="ECO:0007669"/>
    <property type="project" value="TreeGrafter"/>
</dbReference>
<reference evidence="12" key="1">
    <citation type="submission" date="2023-11" db="EMBL/GenBank/DDBJ databases">
        <authorList>
            <person name="De Vega J J."/>
            <person name="De Vega J J."/>
        </authorList>
    </citation>
    <scope>NUCLEOTIDE SEQUENCE</scope>
</reference>
<comment type="caution">
    <text evidence="12">The sequence shown here is derived from an EMBL/GenBank/DDBJ whole genome shotgun (WGS) entry which is preliminary data.</text>
</comment>
<dbReference type="Proteomes" id="UP001295794">
    <property type="component" value="Unassembled WGS sequence"/>
</dbReference>
<keyword evidence="6" id="KW-0418">Kinase</keyword>
<dbReference type="EC" id="2.7.1.108" evidence="3"/>
<feature type="transmembrane region" description="Helical" evidence="11">
    <location>
        <begin position="742"/>
        <end position="762"/>
    </location>
</feature>
<protein>
    <recommendedName>
        <fullName evidence="3">dolichol kinase</fullName>
        <ecNumber evidence="3">2.7.1.108</ecNumber>
    </recommendedName>
</protein>
<feature type="transmembrane region" description="Helical" evidence="11">
    <location>
        <begin position="808"/>
        <end position="826"/>
    </location>
</feature>
<evidence type="ECO:0000256" key="5">
    <source>
        <dbReference type="ARBA" id="ARBA00022692"/>
    </source>
</evidence>
<feature type="region of interest" description="Disordered" evidence="10">
    <location>
        <begin position="93"/>
        <end position="119"/>
    </location>
</feature>
<evidence type="ECO:0000313" key="12">
    <source>
        <dbReference type="EMBL" id="CAK5268812.1"/>
    </source>
</evidence>
<keyword evidence="7" id="KW-0256">Endoplasmic reticulum</keyword>
<dbReference type="InterPro" id="IPR032974">
    <property type="entry name" value="Polypren_kinase"/>
</dbReference>
<evidence type="ECO:0000256" key="3">
    <source>
        <dbReference type="ARBA" id="ARBA00012132"/>
    </source>
</evidence>
<comment type="subcellular location">
    <subcellularLocation>
        <location evidence="1">Endoplasmic reticulum membrane</location>
        <topology evidence="1">Multi-pass membrane protein</topology>
    </subcellularLocation>
</comment>
<evidence type="ECO:0000256" key="11">
    <source>
        <dbReference type="SAM" id="Phobius"/>
    </source>
</evidence>
<dbReference type="AlphaFoldDB" id="A0AAD2Q328"/>
<gene>
    <name evidence="12" type="ORF">MYCIT1_LOCUS12093</name>
</gene>
<dbReference type="PANTHER" id="PTHR13205">
    <property type="entry name" value="TRANSMEMBRANE PROTEIN 15-RELATED"/>
    <property type="match status" value="1"/>
</dbReference>
<feature type="transmembrane region" description="Helical" evidence="11">
    <location>
        <begin position="226"/>
        <end position="246"/>
    </location>
</feature>